<organism evidence="2 3">
    <name type="scientific">Batillaria attramentaria</name>
    <dbReference type="NCBI Taxonomy" id="370345"/>
    <lineage>
        <taxon>Eukaryota</taxon>
        <taxon>Metazoa</taxon>
        <taxon>Spiralia</taxon>
        <taxon>Lophotrochozoa</taxon>
        <taxon>Mollusca</taxon>
        <taxon>Gastropoda</taxon>
        <taxon>Caenogastropoda</taxon>
        <taxon>Sorbeoconcha</taxon>
        <taxon>Cerithioidea</taxon>
        <taxon>Batillariidae</taxon>
        <taxon>Batillaria</taxon>
    </lineage>
</organism>
<dbReference type="EMBL" id="JACVVK020000259">
    <property type="protein sequence ID" value="KAK7481619.1"/>
    <property type="molecule type" value="Genomic_DNA"/>
</dbReference>
<evidence type="ECO:0000313" key="3">
    <source>
        <dbReference type="Proteomes" id="UP001519460"/>
    </source>
</evidence>
<reference evidence="2 3" key="1">
    <citation type="journal article" date="2023" name="Sci. Data">
        <title>Genome assembly of the Korean intertidal mud-creeper Batillaria attramentaria.</title>
        <authorList>
            <person name="Patra A.K."/>
            <person name="Ho P.T."/>
            <person name="Jun S."/>
            <person name="Lee S.J."/>
            <person name="Kim Y."/>
            <person name="Won Y.J."/>
        </authorList>
    </citation>
    <scope>NUCLEOTIDE SEQUENCE [LARGE SCALE GENOMIC DNA]</scope>
    <source>
        <strain evidence="2">Wonlab-2016</strain>
    </source>
</reference>
<sequence>MTSSTTSTREGTERRTQNRRRKGTALVQASQERLVRVSPAERILKLEQRPLQKLLPRQVLVPKYRARTVTPAVSRQSSGSSQASVSRQSSISPTPGSKLSKAGGKKVTGTMIPGVDILAAGDSPASQTQAERQRDTNTGGVSKIPRASKTASGPLTDSFDDELLFAGPPESDQGAQGVVTSGVSSGTGTALTKPSMVSSVAGTVLNKPNKHLANVQQMMLPAVQTAHSSDLTSIAQRSPLRNGAEKTMEIQGTKGLSHVQKDPSKHSPREIDGAKGATGILGEVTPAVMLNQLSAHVDSRDMGDGSTVRHLFCERLCGKSELASHWDGNKPYGNLRLSQSA</sequence>
<feature type="compositionally biased region" description="Polar residues" evidence="1">
    <location>
        <begin position="124"/>
        <end position="140"/>
    </location>
</feature>
<feature type="compositionally biased region" description="Basic and acidic residues" evidence="1">
    <location>
        <begin position="259"/>
        <end position="273"/>
    </location>
</feature>
<evidence type="ECO:0000313" key="2">
    <source>
        <dbReference type="EMBL" id="KAK7481619.1"/>
    </source>
</evidence>
<comment type="caution">
    <text evidence="2">The sequence shown here is derived from an EMBL/GenBank/DDBJ whole genome shotgun (WGS) entry which is preliminary data.</text>
</comment>
<keyword evidence="3" id="KW-1185">Reference proteome</keyword>
<gene>
    <name evidence="2" type="ORF">BaRGS_00027135</name>
</gene>
<name>A0ABD0K3J0_9CAEN</name>
<proteinExistence type="predicted"/>
<feature type="compositionally biased region" description="Low complexity" evidence="1">
    <location>
        <begin position="72"/>
        <end position="92"/>
    </location>
</feature>
<feature type="compositionally biased region" description="Low complexity" evidence="1">
    <location>
        <begin position="177"/>
        <end position="189"/>
    </location>
</feature>
<accession>A0ABD0K3J0</accession>
<feature type="region of interest" description="Disordered" evidence="1">
    <location>
        <begin position="1"/>
        <end position="27"/>
    </location>
</feature>
<dbReference type="Proteomes" id="UP001519460">
    <property type="component" value="Unassembled WGS sequence"/>
</dbReference>
<feature type="region of interest" description="Disordered" evidence="1">
    <location>
        <begin position="69"/>
        <end position="193"/>
    </location>
</feature>
<dbReference type="AlphaFoldDB" id="A0ABD0K3J0"/>
<evidence type="ECO:0000256" key="1">
    <source>
        <dbReference type="SAM" id="MobiDB-lite"/>
    </source>
</evidence>
<feature type="region of interest" description="Disordered" evidence="1">
    <location>
        <begin position="254"/>
        <end position="276"/>
    </location>
</feature>
<protein>
    <submittedName>
        <fullName evidence="2">Uncharacterized protein</fullName>
    </submittedName>
</protein>